<accession>A0A0K2SN68</accession>
<reference evidence="4" key="1">
    <citation type="submission" date="2015-07" db="EMBL/GenBank/DDBJ databases">
        <title>Complete genome sequence and phylogenetic analysis of Limnochorda pilosa.</title>
        <authorList>
            <person name="Watanabe M."/>
            <person name="Kojima H."/>
            <person name="Fukui M."/>
        </authorList>
    </citation>
    <scope>NUCLEOTIDE SEQUENCE [LARGE SCALE GENOMIC DNA]</scope>
    <source>
        <strain evidence="4">HC45</strain>
    </source>
</reference>
<keyword evidence="4" id="KW-1185">Reference proteome</keyword>
<dbReference type="NCBIfam" id="NF003997">
    <property type="entry name" value="PRK05473.1"/>
    <property type="match status" value="1"/>
</dbReference>
<comment type="similarity">
    <text evidence="1 2">Belongs to the UPF0297 family.</text>
</comment>
<evidence type="ECO:0000256" key="2">
    <source>
        <dbReference type="HAMAP-Rule" id="MF_01507"/>
    </source>
</evidence>
<proteinExistence type="inferred from homology"/>
<reference evidence="4" key="2">
    <citation type="journal article" date="2016" name="Int. J. Syst. Evol. Microbiol.">
        <title>Complete genome sequence and cell structure of Limnochorda pilosa, a Gram-negative spore-former within the phylum Firmicutes.</title>
        <authorList>
            <person name="Watanabe M."/>
            <person name="Kojima H."/>
            <person name="Fukui M."/>
        </authorList>
    </citation>
    <scope>NUCLEOTIDE SEQUENCE [LARGE SCALE GENOMIC DNA]</scope>
    <source>
        <strain evidence="4">HC45</strain>
    </source>
</reference>
<dbReference type="HAMAP" id="MF_01507">
    <property type="entry name" value="UPF0297"/>
    <property type="match status" value="1"/>
</dbReference>
<gene>
    <name evidence="3" type="ORF">LIP_2617</name>
</gene>
<protein>
    <recommendedName>
        <fullName evidence="2">UPF0297 protein LIP_2617</fullName>
    </recommendedName>
</protein>
<evidence type="ECO:0000313" key="4">
    <source>
        <dbReference type="Proteomes" id="UP000065807"/>
    </source>
</evidence>
<name>A0A0K2SN68_LIMPI</name>
<sequence>MTHMEHDETGRETMRYRLELEGRPRTEDVLRQVYLALKEKGYDPTGQLVGYLLSGDPAYITTYRDARKRIRALERDELLEEVVEHYLRRFAGETREV</sequence>
<dbReference type="InterPro" id="IPR009309">
    <property type="entry name" value="IreB"/>
</dbReference>
<dbReference type="Pfam" id="PF06135">
    <property type="entry name" value="IreB"/>
    <property type="match status" value="1"/>
</dbReference>
<evidence type="ECO:0000256" key="1">
    <source>
        <dbReference type="ARBA" id="ARBA00010888"/>
    </source>
</evidence>
<organism evidence="3 4">
    <name type="scientific">Limnochorda pilosa</name>
    <dbReference type="NCBI Taxonomy" id="1555112"/>
    <lineage>
        <taxon>Bacteria</taxon>
        <taxon>Bacillati</taxon>
        <taxon>Bacillota</taxon>
        <taxon>Limnochordia</taxon>
        <taxon>Limnochordales</taxon>
        <taxon>Limnochordaceae</taxon>
        <taxon>Limnochorda</taxon>
    </lineage>
</organism>
<dbReference type="Proteomes" id="UP000065807">
    <property type="component" value="Chromosome"/>
</dbReference>
<dbReference type="KEGG" id="lpil:LIP_2617"/>
<evidence type="ECO:0000313" key="3">
    <source>
        <dbReference type="EMBL" id="BAS28447.1"/>
    </source>
</evidence>
<dbReference type="PANTHER" id="PTHR40067:SF1">
    <property type="entry name" value="UPF0297 PROTEIN YRZL"/>
    <property type="match status" value="1"/>
</dbReference>
<dbReference type="PANTHER" id="PTHR40067">
    <property type="entry name" value="UPF0297 PROTEIN YRZL"/>
    <property type="match status" value="1"/>
</dbReference>
<dbReference type="RefSeq" id="WP_269433341.1">
    <property type="nucleotide sequence ID" value="NZ_AP014924.1"/>
</dbReference>
<dbReference type="PATRIC" id="fig|1555112.3.peg.2657"/>
<dbReference type="EMBL" id="AP014924">
    <property type="protein sequence ID" value="BAS28447.1"/>
    <property type="molecule type" value="Genomic_DNA"/>
</dbReference>
<dbReference type="AlphaFoldDB" id="A0A0K2SN68"/>
<dbReference type="STRING" id="1555112.LIP_2617"/>